<dbReference type="Proteomes" id="UP001626537">
    <property type="component" value="Chromosome"/>
</dbReference>
<dbReference type="InterPro" id="IPR006675">
    <property type="entry name" value="HDIG_dom"/>
</dbReference>
<dbReference type="Pfam" id="PF08668">
    <property type="entry name" value="HDOD"/>
    <property type="match status" value="1"/>
</dbReference>
<dbReference type="InterPro" id="IPR052340">
    <property type="entry name" value="RNase_Y/CdgJ"/>
</dbReference>
<dbReference type="SUPFAM" id="SSF109604">
    <property type="entry name" value="HD-domain/PDEase-like"/>
    <property type="match status" value="1"/>
</dbReference>
<name>A0ABZ0I5K9_9GAMM</name>
<dbReference type="Gene3D" id="1.10.3210.10">
    <property type="entry name" value="Hypothetical protein af1432"/>
    <property type="match status" value="1"/>
</dbReference>
<dbReference type="InterPro" id="IPR003607">
    <property type="entry name" value="HD/PDEase_dom"/>
</dbReference>
<organism evidence="2 3">
    <name type="scientific">Congregibacter variabilis</name>
    <dbReference type="NCBI Taxonomy" id="3081200"/>
    <lineage>
        <taxon>Bacteria</taxon>
        <taxon>Pseudomonadati</taxon>
        <taxon>Pseudomonadota</taxon>
        <taxon>Gammaproteobacteria</taxon>
        <taxon>Cellvibrionales</taxon>
        <taxon>Halieaceae</taxon>
        <taxon>Congregibacter</taxon>
    </lineage>
</organism>
<dbReference type="PANTHER" id="PTHR33525">
    <property type="match status" value="1"/>
</dbReference>
<dbReference type="PROSITE" id="PS51833">
    <property type="entry name" value="HDOD"/>
    <property type="match status" value="1"/>
</dbReference>
<dbReference type="EMBL" id="CP136864">
    <property type="protein sequence ID" value="WOJ94807.1"/>
    <property type="molecule type" value="Genomic_DNA"/>
</dbReference>
<feature type="domain" description="HDOD" evidence="1">
    <location>
        <begin position="26"/>
        <end position="219"/>
    </location>
</feature>
<keyword evidence="3" id="KW-1185">Reference proteome</keyword>
<dbReference type="SMART" id="SM00471">
    <property type="entry name" value="HDc"/>
    <property type="match status" value="1"/>
</dbReference>
<evidence type="ECO:0000313" key="3">
    <source>
        <dbReference type="Proteomes" id="UP001626537"/>
    </source>
</evidence>
<sequence>MNEVRLLSVTERERLALKRVEECESLPVLPVVVSTLLAMDEDNPYGSDHALSIARIDPCFAVRVIALAQRAHGGDVQGTLPLGQSIRALGKDGLVTPLLEHSKILVFAPTDDAQKHLWLHALQVAALSEQLAYFLSNEIDGELAYFAGLIHDLGRFVAYFKESDLPIHIESHGLLTPEDLTDSESSKNAVSHTLVGATAAEVWGLPKELREVIGNHHRLNNSLEQPSPTSMLIAVVRFADTISHQLMSGVEPESEAFQNKTSEYLRFDSLFTADVEALTERVIRLSRRCLDESFISFHKLEIGETNYTKHKISS</sequence>
<dbReference type="InterPro" id="IPR013976">
    <property type="entry name" value="HDOD"/>
</dbReference>
<gene>
    <name evidence="2" type="ORF">R0135_06465</name>
</gene>
<proteinExistence type="predicted"/>
<protein>
    <submittedName>
        <fullName evidence="2">HDOD domain-containing protein</fullName>
    </submittedName>
</protein>
<evidence type="ECO:0000313" key="2">
    <source>
        <dbReference type="EMBL" id="WOJ94807.1"/>
    </source>
</evidence>
<evidence type="ECO:0000259" key="1">
    <source>
        <dbReference type="PROSITE" id="PS51833"/>
    </source>
</evidence>
<dbReference type="PANTHER" id="PTHR33525:SF3">
    <property type="entry name" value="RIBONUCLEASE Y"/>
    <property type="match status" value="1"/>
</dbReference>
<dbReference type="CDD" id="cd00077">
    <property type="entry name" value="HDc"/>
    <property type="match status" value="1"/>
</dbReference>
<dbReference type="NCBIfam" id="TIGR00277">
    <property type="entry name" value="HDIG"/>
    <property type="match status" value="1"/>
</dbReference>
<reference evidence="2 3" key="1">
    <citation type="submission" date="2023-10" db="EMBL/GenBank/DDBJ databases">
        <title>Two novel species belonging to the OM43/NOR5 clade.</title>
        <authorList>
            <person name="Park M."/>
        </authorList>
    </citation>
    <scope>NUCLEOTIDE SEQUENCE [LARGE SCALE GENOMIC DNA]</scope>
    <source>
        <strain evidence="2 3">IMCC43200</strain>
    </source>
</reference>
<dbReference type="RefSeq" id="WP_407349440.1">
    <property type="nucleotide sequence ID" value="NZ_CP136864.1"/>
</dbReference>
<accession>A0ABZ0I5K9</accession>